<dbReference type="AlphaFoldDB" id="A0A2H3JSR7"/>
<feature type="transmembrane region" description="Helical" evidence="1">
    <location>
        <begin position="217"/>
        <end position="236"/>
    </location>
</feature>
<dbReference type="PANTHER" id="PTHR40465:SF1">
    <property type="entry name" value="DUF6534 DOMAIN-CONTAINING PROTEIN"/>
    <property type="match status" value="1"/>
</dbReference>
<accession>A0A2H3JSR7</accession>
<proteinExistence type="predicted"/>
<dbReference type="Proteomes" id="UP000218811">
    <property type="component" value="Unassembled WGS sequence"/>
</dbReference>
<feature type="transmembrane region" description="Helical" evidence="1">
    <location>
        <begin position="91"/>
        <end position="108"/>
    </location>
</feature>
<feature type="domain" description="DUF6534" evidence="2">
    <location>
        <begin position="153"/>
        <end position="240"/>
    </location>
</feature>
<name>A0A2H3JSR7_WOLCO</name>
<dbReference type="Pfam" id="PF20152">
    <property type="entry name" value="DUF6534"/>
    <property type="match status" value="1"/>
</dbReference>
<evidence type="ECO:0000259" key="2">
    <source>
        <dbReference type="Pfam" id="PF20152"/>
    </source>
</evidence>
<evidence type="ECO:0000313" key="4">
    <source>
        <dbReference type="Proteomes" id="UP000218811"/>
    </source>
</evidence>
<keyword evidence="1" id="KW-0472">Membrane</keyword>
<reference evidence="3 4" key="1">
    <citation type="journal article" date="2012" name="Science">
        <title>The Paleozoic origin of enzymatic lignin decomposition reconstructed from 31 fungal genomes.</title>
        <authorList>
            <person name="Floudas D."/>
            <person name="Binder M."/>
            <person name="Riley R."/>
            <person name="Barry K."/>
            <person name="Blanchette R.A."/>
            <person name="Henrissat B."/>
            <person name="Martinez A.T."/>
            <person name="Otillar R."/>
            <person name="Spatafora J.W."/>
            <person name="Yadav J.S."/>
            <person name="Aerts A."/>
            <person name="Benoit I."/>
            <person name="Boyd A."/>
            <person name="Carlson A."/>
            <person name="Copeland A."/>
            <person name="Coutinho P.M."/>
            <person name="de Vries R.P."/>
            <person name="Ferreira P."/>
            <person name="Findley K."/>
            <person name="Foster B."/>
            <person name="Gaskell J."/>
            <person name="Glotzer D."/>
            <person name="Gorecki P."/>
            <person name="Heitman J."/>
            <person name="Hesse C."/>
            <person name="Hori C."/>
            <person name="Igarashi K."/>
            <person name="Jurgens J.A."/>
            <person name="Kallen N."/>
            <person name="Kersten P."/>
            <person name="Kohler A."/>
            <person name="Kuees U."/>
            <person name="Kumar T.K.A."/>
            <person name="Kuo A."/>
            <person name="LaButti K."/>
            <person name="Larrondo L.F."/>
            <person name="Lindquist E."/>
            <person name="Ling A."/>
            <person name="Lombard V."/>
            <person name="Lucas S."/>
            <person name="Lundell T."/>
            <person name="Martin R."/>
            <person name="McLaughlin D.J."/>
            <person name="Morgenstern I."/>
            <person name="Morin E."/>
            <person name="Murat C."/>
            <person name="Nagy L.G."/>
            <person name="Nolan M."/>
            <person name="Ohm R.A."/>
            <person name="Patyshakuliyeva A."/>
            <person name="Rokas A."/>
            <person name="Ruiz-Duenas F.J."/>
            <person name="Sabat G."/>
            <person name="Salamov A."/>
            <person name="Samejima M."/>
            <person name="Schmutz J."/>
            <person name="Slot J.C."/>
            <person name="St John F."/>
            <person name="Stenlid J."/>
            <person name="Sun H."/>
            <person name="Sun S."/>
            <person name="Syed K."/>
            <person name="Tsang A."/>
            <person name="Wiebenga A."/>
            <person name="Young D."/>
            <person name="Pisabarro A."/>
            <person name="Eastwood D.C."/>
            <person name="Martin F."/>
            <person name="Cullen D."/>
            <person name="Grigoriev I.V."/>
            <person name="Hibbett D.S."/>
        </authorList>
    </citation>
    <scope>NUCLEOTIDE SEQUENCE [LARGE SCALE GENOMIC DNA]</scope>
    <source>
        <strain evidence="3 4">MD-104</strain>
    </source>
</reference>
<protein>
    <recommendedName>
        <fullName evidence="2">DUF6534 domain-containing protein</fullName>
    </recommendedName>
</protein>
<keyword evidence="1" id="KW-0812">Transmembrane</keyword>
<evidence type="ECO:0000313" key="3">
    <source>
        <dbReference type="EMBL" id="PCH39077.1"/>
    </source>
</evidence>
<dbReference type="InterPro" id="IPR045339">
    <property type="entry name" value="DUF6534"/>
</dbReference>
<feature type="transmembrane region" description="Helical" evidence="1">
    <location>
        <begin position="115"/>
        <end position="131"/>
    </location>
</feature>
<dbReference type="EMBL" id="KB467954">
    <property type="protein sequence ID" value="PCH39077.1"/>
    <property type="molecule type" value="Genomic_DNA"/>
</dbReference>
<dbReference type="OrthoDB" id="3262409at2759"/>
<sequence>MAGLDYDSDSSAAKIAGPIRSVCERIDIYHTACPINSPMQREERGEPGRRLEQVVVYGLFLLETVQTILMTHNSFYKLVSRFGDVQNLNKIYLLWVNLLMSGISMRLLISEALSILHLSGSVAGAVAVRMYNSELGRSPMQVKSELVWVGAGLACNFLISATMVYQLWKLWRQSAFLEINSMLIKLIKLMMGSGLAITILGVVELTMYLAFKDSNYYTVPCCVLSKVYCNTFMVLLNNRQIFRKQIAVECPITTPKKFTQVGPAVIVQVHRSVSSFTDATGTTSHRTLNAPHITVIAANVILFGQQGFPA</sequence>
<feature type="transmembrane region" description="Helical" evidence="1">
    <location>
        <begin position="54"/>
        <end position="71"/>
    </location>
</feature>
<dbReference type="PANTHER" id="PTHR40465">
    <property type="entry name" value="CHROMOSOME 1, WHOLE GENOME SHOTGUN SEQUENCE"/>
    <property type="match status" value="1"/>
</dbReference>
<keyword evidence="4" id="KW-1185">Reference proteome</keyword>
<evidence type="ECO:0000256" key="1">
    <source>
        <dbReference type="SAM" id="Phobius"/>
    </source>
</evidence>
<feature type="transmembrane region" description="Helical" evidence="1">
    <location>
        <begin position="146"/>
        <end position="168"/>
    </location>
</feature>
<keyword evidence="1" id="KW-1133">Transmembrane helix</keyword>
<gene>
    <name evidence="3" type="ORF">WOLCODRAFT_146853</name>
</gene>
<organism evidence="3 4">
    <name type="scientific">Wolfiporia cocos (strain MD-104)</name>
    <name type="common">Brown rot fungus</name>
    <dbReference type="NCBI Taxonomy" id="742152"/>
    <lineage>
        <taxon>Eukaryota</taxon>
        <taxon>Fungi</taxon>
        <taxon>Dikarya</taxon>
        <taxon>Basidiomycota</taxon>
        <taxon>Agaricomycotina</taxon>
        <taxon>Agaricomycetes</taxon>
        <taxon>Polyporales</taxon>
        <taxon>Phaeolaceae</taxon>
        <taxon>Wolfiporia</taxon>
    </lineage>
</organism>
<feature type="transmembrane region" description="Helical" evidence="1">
    <location>
        <begin position="189"/>
        <end position="211"/>
    </location>
</feature>